<organism evidence="3 4">
    <name type="scientific">Lolium multiflorum</name>
    <name type="common">Italian ryegrass</name>
    <name type="synonym">Lolium perenne subsp. multiflorum</name>
    <dbReference type="NCBI Taxonomy" id="4521"/>
    <lineage>
        <taxon>Eukaryota</taxon>
        <taxon>Viridiplantae</taxon>
        <taxon>Streptophyta</taxon>
        <taxon>Embryophyta</taxon>
        <taxon>Tracheophyta</taxon>
        <taxon>Spermatophyta</taxon>
        <taxon>Magnoliopsida</taxon>
        <taxon>Liliopsida</taxon>
        <taxon>Poales</taxon>
        <taxon>Poaceae</taxon>
        <taxon>BOP clade</taxon>
        <taxon>Pooideae</taxon>
        <taxon>Poodae</taxon>
        <taxon>Poeae</taxon>
        <taxon>Poeae Chloroplast Group 2 (Poeae type)</taxon>
        <taxon>Loliodinae</taxon>
        <taxon>Loliinae</taxon>
        <taxon>Lolium</taxon>
    </lineage>
</organism>
<feature type="domain" description="DUF7595" evidence="2">
    <location>
        <begin position="99"/>
        <end position="377"/>
    </location>
</feature>
<evidence type="ECO:0000313" key="4">
    <source>
        <dbReference type="Proteomes" id="UP001231189"/>
    </source>
</evidence>
<accession>A0AAD8TXK5</accession>
<dbReference type="InterPro" id="IPR001810">
    <property type="entry name" value="F-box_dom"/>
</dbReference>
<evidence type="ECO:0008006" key="5">
    <source>
        <dbReference type="Google" id="ProtNLM"/>
    </source>
</evidence>
<gene>
    <name evidence="3" type="ORF">QYE76_011763</name>
</gene>
<dbReference type="Proteomes" id="UP001231189">
    <property type="component" value="Unassembled WGS sequence"/>
</dbReference>
<keyword evidence="4" id="KW-1185">Reference proteome</keyword>
<dbReference type="PANTHER" id="PTHR35828">
    <property type="entry name" value="OS08G0203800 PROTEIN-RELATED"/>
    <property type="match status" value="1"/>
</dbReference>
<name>A0AAD8TXK5_LOLMU</name>
<dbReference type="InterPro" id="IPR056016">
    <property type="entry name" value="DUF7595"/>
</dbReference>
<evidence type="ECO:0000313" key="3">
    <source>
        <dbReference type="EMBL" id="KAK1695066.1"/>
    </source>
</evidence>
<evidence type="ECO:0000259" key="1">
    <source>
        <dbReference type="Pfam" id="PF12937"/>
    </source>
</evidence>
<comment type="caution">
    <text evidence="3">The sequence shown here is derived from an EMBL/GenBank/DDBJ whole genome shotgun (WGS) entry which is preliminary data.</text>
</comment>
<dbReference type="InterPro" id="IPR036047">
    <property type="entry name" value="F-box-like_dom_sf"/>
</dbReference>
<evidence type="ECO:0000259" key="2">
    <source>
        <dbReference type="Pfam" id="PF24523"/>
    </source>
</evidence>
<proteinExistence type="predicted"/>
<dbReference type="AlphaFoldDB" id="A0AAD8TXK5"/>
<dbReference type="SUPFAM" id="SSF81383">
    <property type="entry name" value="F-box domain"/>
    <property type="match status" value="1"/>
</dbReference>
<protein>
    <recommendedName>
        <fullName evidence="5">F-box domain-containing protein</fullName>
    </recommendedName>
</protein>
<sequence length="383" mass="42926">MHLPPELLLEILELCDLATLIPCAAACRLFRCHILTPAFLQRRRAAARGSFTHSSLVGVFYRHCEREARPRPPLFTTIPPGPAAAVAESPFPLVPDVFRDYTPVESRDGLLVLRSIDYYAVKHAGLCVYDPVTGRRAFLPPPEVYDLSYALRRVGDDDDGSSWFRLTAVDLRMGPMIQAQSFSPADGSWGPVIEAPNPRLCRPVVRLSPVILSDVAHWLCGDNRSVLTFHLDTMQLGRIEIPGRQHWHTFWTGQEQQLLASSPDGELSMIFGDRLVISIWVLTPGAGWTQRKRVDMGRILPAMMEPGLPFRRHRQLYFEWFGERSGAVLAQVAGLGFFAVNLQTEEVCTVGERSRDIAAFRYCPYEVDHIARLEAMQSSGVAC</sequence>
<dbReference type="EMBL" id="JAUUTY010000001">
    <property type="protein sequence ID" value="KAK1695066.1"/>
    <property type="molecule type" value="Genomic_DNA"/>
</dbReference>
<reference evidence="3" key="1">
    <citation type="submission" date="2023-07" db="EMBL/GenBank/DDBJ databases">
        <title>A chromosome-level genome assembly of Lolium multiflorum.</title>
        <authorList>
            <person name="Chen Y."/>
            <person name="Copetti D."/>
            <person name="Kolliker R."/>
            <person name="Studer B."/>
        </authorList>
    </citation>
    <scope>NUCLEOTIDE SEQUENCE</scope>
    <source>
        <strain evidence="3">02402/16</strain>
        <tissue evidence="3">Leaf</tissue>
    </source>
</reference>
<dbReference type="Pfam" id="PF12937">
    <property type="entry name" value="F-box-like"/>
    <property type="match status" value="1"/>
</dbReference>
<dbReference type="Pfam" id="PF24523">
    <property type="entry name" value="DUF7595"/>
    <property type="match status" value="1"/>
</dbReference>
<feature type="domain" description="F-box" evidence="1">
    <location>
        <begin position="2"/>
        <end position="40"/>
    </location>
</feature>